<protein>
    <submittedName>
        <fullName evidence="1">Uncharacterized protein</fullName>
    </submittedName>
</protein>
<reference evidence="1 2" key="1">
    <citation type="journal article" date="2013" name="Appl. Microbiol. Biotechnol.">
        <title>Glycerol assimilation and production of 1,3-propanediol by Citrobacter amalonaticus Y19.</title>
        <authorList>
            <person name="Ainala S.K."/>
            <person name="Ashok S."/>
            <person name="Ko Y."/>
            <person name="Park S."/>
        </authorList>
    </citation>
    <scope>NUCLEOTIDE SEQUENCE [LARGE SCALE GENOMIC DNA]</scope>
    <source>
        <strain evidence="1 2">Y19</strain>
    </source>
</reference>
<gene>
    <name evidence="1" type="ORF">F384_24845</name>
</gene>
<dbReference type="HOGENOM" id="CLU_2879957_0_0_6"/>
<dbReference type="KEGG" id="cama:F384_24845"/>
<dbReference type="Proteomes" id="UP000034085">
    <property type="component" value="Chromosome"/>
</dbReference>
<proteinExistence type="predicted"/>
<dbReference type="RefSeq" id="WP_046495865.1">
    <property type="nucleotide sequence ID" value="NZ_CP011132.1"/>
</dbReference>
<name>A0A0F6TZC8_CITAM</name>
<sequence>MPNLSMLDMGDKFRSLEVLLAAALEMNWSKDDESDIAVELIDIALQRCRELRQQVDLPGVKHV</sequence>
<accession>A0A0F6TZC8</accession>
<organism evidence="1 2">
    <name type="scientific">Citrobacter amalonaticus Y19</name>
    <dbReference type="NCBI Taxonomy" id="1261127"/>
    <lineage>
        <taxon>Bacteria</taxon>
        <taxon>Pseudomonadati</taxon>
        <taxon>Pseudomonadota</taxon>
        <taxon>Gammaproteobacteria</taxon>
        <taxon>Enterobacterales</taxon>
        <taxon>Enterobacteriaceae</taxon>
        <taxon>Citrobacter</taxon>
    </lineage>
</organism>
<dbReference type="OrthoDB" id="6626543at2"/>
<dbReference type="EMBL" id="CP011132">
    <property type="protein sequence ID" value="AKE61567.1"/>
    <property type="molecule type" value="Genomic_DNA"/>
</dbReference>
<evidence type="ECO:0000313" key="1">
    <source>
        <dbReference type="EMBL" id="AKE61567.1"/>
    </source>
</evidence>
<dbReference type="AlphaFoldDB" id="A0A0F6TZC8"/>
<dbReference type="PATRIC" id="fig|1261127.3.peg.5149"/>
<evidence type="ECO:0000313" key="2">
    <source>
        <dbReference type="Proteomes" id="UP000034085"/>
    </source>
</evidence>